<evidence type="ECO:0000313" key="2">
    <source>
        <dbReference type="Proteomes" id="UP000024635"/>
    </source>
</evidence>
<dbReference type="EMBL" id="JARK01000231">
    <property type="protein sequence ID" value="EYC40063.1"/>
    <property type="molecule type" value="Genomic_DNA"/>
</dbReference>
<reference evidence="2" key="1">
    <citation type="journal article" date="2015" name="Nat. Genet.">
        <title>The genome and transcriptome of the zoonotic hookworm Ancylostoma ceylanicum identify infection-specific gene families.</title>
        <authorList>
            <person name="Schwarz E.M."/>
            <person name="Hu Y."/>
            <person name="Antoshechkin I."/>
            <person name="Miller M.M."/>
            <person name="Sternberg P.W."/>
            <person name="Aroian R.V."/>
        </authorList>
    </citation>
    <scope>NUCLEOTIDE SEQUENCE</scope>
    <source>
        <strain evidence="2">HY135</strain>
    </source>
</reference>
<dbReference type="AlphaFoldDB" id="A0A016WM51"/>
<accession>A0A016WM51</accession>
<dbReference type="Proteomes" id="UP000024635">
    <property type="component" value="Unassembled WGS sequence"/>
</dbReference>
<comment type="caution">
    <text evidence="1">The sequence shown here is derived from an EMBL/GenBank/DDBJ whole genome shotgun (WGS) entry which is preliminary data.</text>
</comment>
<name>A0A016WM51_9BILA</name>
<keyword evidence="2" id="KW-1185">Reference proteome</keyword>
<evidence type="ECO:0000313" key="1">
    <source>
        <dbReference type="EMBL" id="EYC40063.1"/>
    </source>
</evidence>
<protein>
    <submittedName>
        <fullName evidence="1">Uncharacterized protein</fullName>
    </submittedName>
</protein>
<gene>
    <name evidence="1" type="primary">Acey_s0631.g867</name>
    <name evidence="1" type="ORF">Y032_0631g867</name>
</gene>
<sequence>MVQLSIHHDFFSLSDTGYALFYEQRQLKRSRQRKNERTQSTVTRIAFVDSCDFYQFNFSSVSTAVSPQVSRYFLR</sequence>
<proteinExistence type="predicted"/>
<organism evidence="1 2">
    <name type="scientific">Ancylostoma ceylanicum</name>
    <dbReference type="NCBI Taxonomy" id="53326"/>
    <lineage>
        <taxon>Eukaryota</taxon>
        <taxon>Metazoa</taxon>
        <taxon>Ecdysozoa</taxon>
        <taxon>Nematoda</taxon>
        <taxon>Chromadorea</taxon>
        <taxon>Rhabditida</taxon>
        <taxon>Rhabditina</taxon>
        <taxon>Rhabditomorpha</taxon>
        <taxon>Strongyloidea</taxon>
        <taxon>Ancylostomatidae</taxon>
        <taxon>Ancylostomatinae</taxon>
        <taxon>Ancylostoma</taxon>
    </lineage>
</organism>